<accession>A0ABS3CKD1</accession>
<dbReference type="Gene3D" id="3.90.550.10">
    <property type="entry name" value="Spore Coat Polysaccharide Biosynthesis Protein SpsA, Chain A"/>
    <property type="match status" value="1"/>
</dbReference>
<comment type="caution">
    <text evidence="2">The sequence shown here is derived from an EMBL/GenBank/DDBJ whole genome shotgun (WGS) entry which is preliminary data.</text>
</comment>
<dbReference type="PANTHER" id="PTHR22916">
    <property type="entry name" value="GLYCOSYLTRANSFERASE"/>
    <property type="match status" value="1"/>
</dbReference>
<name>A0ABS3CKD1_9BACT</name>
<reference evidence="2 3" key="1">
    <citation type="submission" date="2021-03" db="EMBL/GenBank/DDBJ databases">
        <title>novel species isolated from a fishpond in China.</title>
        <authorList>
            <person name="Lu H."/>
            <person name="Cai Z."/>
        </authorList>
    </citation>
    <scope>NUCLEOTIDE SEQUENCE [LARGE SCALE GENOMIC DNA]</scope>
    <source>
        <strain evidence="2 3">YJ13C</strain>
    </source>
</reference>
<protein>
    <submittedName>
        <fullName evidence="2">Glycosyltransferase family 2 protein</fullName>
    </submittedName>
</protein>
<keyword evidence="3" id="KW-1185">Reference proteome</keyword>
<dbReference type="CDD" id="cd00761">
    <property type="entry name" value="Glyco_tranf_GTA_type"/>
    <property type="match status" value="1"/>
</dbReference>
<gene>
    <name evidence="2" type="ORF">J0A69_19125</name>
</gene>
<dbReference type="RefSeq" id="WP_206588229.1">
    <property type="nucleotide sequence ID" value="NZ_JAFKCU010000006.1"/>
</dbReference>
<dbReference type="PANTHER" id="PTHR22916:SF3">
    <property type="entry name" value="UDP-GLCNAC:BETAGAL BETA-1,3-N-ACETYLGLUCOSAMINYLTRANSFERASE-LIKE PROTEIN 1"/>
    <property type="match status" value="1"/>
</dbReference>
<proteinExistence type="predicted"/>
<organism evidence="2 3">
    <name type="scientific">Algoriphagus pacificus</name>
    <dbReference type="NCBI Taxonomy" id="2811234"/>
    <lineage>
        <taxon>Bacteria</taxon>
        <taxon>Pseudomonadati</taxon>
        <taxon>Bacteroidota</taxon>
        <taxon>Cytophagia</taxon>
        <taxon>Cytophagales</taxon>
        <taxon>Cyclobacteriaceae</taxon>
        <taxon>Algoriphagus</taxon>
    </lineage>
</organism>
<evidence type="ECO:0000259" key="1">
    <source>
        <dbReference type="Pfam" id="PF00535"/>
    </source>
</evidence>
<feature type="domain" description="Glycosyltransferase 2-like" evidence="1">
    <location>
        <begin position="10"/>
        <end position="142"/>
    </location>
</feature>
<sequence>MNIQNSPLVSVVVPVYNTEKYVQDCIDSVLNQSYQNWELILVDDLSTDNSFSICKKAAERDERIKVILKEKNSGALDSRNTGIKESKGHFLCFLDSDDTFEKTKIETQVKFMMEHDHAVSFTMFQRITEEGEFMGASNVPFTPKITYSQLLGNPQFSIITIMIDKRKVNVPILDLEIVKAEDYVFHLAILKQGFKAFGINEALSNYRFRKGSQSTSFMGNASDLWKVLYKIEKLGPISSVFYFSRYIVKGLKKRMILLQQVNQTKRKD</sequence>
<dbReference type="Pfam" id="PF00535">
    <property type="entry name" value="Glycos_transf_2"/>
    <property type="match status" value="1"/>
</dbReference>
<evidence type="ECO:0000313" key="2">
    <source>
        <dbReference type="EMBL" id="MBN7817563.1"/>
    </source>
</evidence>
<dbReference type="Proteomes" id="UP000664480">
    <property type="component" value="Unassembled WGS sequence"/>
</dbReference>
<dbReference type="InterPro" id="IPR001173">
    <property type="entry name" value="Glyco_trans_2-like"/>
</dbReference>
<evidence type="ECO:0000313" key="3">
    <source>
        <dbReference type="Proteomes" id="UP000664480"/>
    </source>
</evidence>
<dbReference type="SUPFAM" id="SSF53448">
    <property type="entry name" value="Nucleotide-diphospho-sugar transferases"/>
    <property type="match status" value="1"/>
</dbReference>
<dbReference type="EMBL" id="JAFKCU010000006">
    <property type="protein sequence ID" value="MBN7817563.1"/>
    <property type="molecule type" value="Genomic_DNA"/>
</dbReference>
<dbReference type="InterPro" id="IPR029044">
    <property type="entry name" value="Nucleotide-diphossugar_trans"/>
</dbReference>